<proteinExistence type="predicted"/>
<dbReference type="PROSITE" id="PS51257">
    <property type="entry name" value="PROKAR_LIPOPROTEIN"/>
    <property type="match status" value="1"/>
</dbReference>
<organism evidence="2 3">
    <name type="scientific">Nannocystis pusilla</name>
    <dbReference type="NCBI Taxonomy" id="889268"/>
    <lineage>
        <taxon>Bacteria</taxon>
        <taxon>Pseudomonadati</taxon>
        <taxon>Myxococcota</taxon>
        <taxon>Polyangia</taxon>
        <taxon>Nannocystales</taxon>
        <taxon>Nannocystaceae</taxon>
        <taxon>Nannocystis</taxon>
    </lineage>
</organism>
<feature type="region of interest" description="Disordered" evidence="1">
    <location>
        <begin position="25"/>
        <end position="87"/>
    </location>
</feature>
<comment type="caution">
    <text evidence="2">The sequence shown here is derived from an EMBL/GenBank/DDBJ whole genome shotgun (WGS) entry which is preliminary data.</text>
</comment>
<evidence type="ECO:0000313" key="2">
    <source>
        <dbReference type="EMBL" id="MBZ5710376.1"/>
    </source>
</evidence>
<keyword evidence="3" id="KW-1185">Reference proteome</keyword>
<accession>A0ABS7TQ83</accession>
<protein>
    <submittedName>
        <fullName evidence="2">Uncharacterized protein</fullName>
    </submittedName>
</protein>
<dbReference type="Proteomes" id="UP001139031">
    <property type="component" value="Unassembled WGS sequence"/>
</dbReference>
<feature type="compositionally biased region" description="Low complexity" evidence="1">
    <location>
        <begin position="32"/>
        <end position="87"/>
    </location>
</feature>
<reference evidence="2" key="1">
    <citation type="submission" date="2021-08" db="EMBL/GenBank/DDBJ databases">
        <authorList>
            <person name="Stevens D.C."/>
        </authorList>
    </citation>
    <scope>NUCLEOTIDE SEQUENCE</scope>
    <source>
        <strain evidence="2">DSM 53165</strain>
    </source>
</reference>
<evidence type="ECO:0000313" key="3">
    <source>
        <dbReference type="Proteomes" id="UP001139031"/>
    </source>
</evidence>
<dbReference type="RefSeq" id="WP_224192144.1">
    <property type="nucleotide sequence ID" value="NZ_JAIRAU010000015.1"/>
</dbReference>
<gene>
    <name evidence="2" type="ORF">K7C98_14035</name>
</gene>
<sequence>MRGMWTIAVTATLGLLGCGDSGTGASTGGASDGTTTEAATDGSATAATEPTATEPTTTEPAPTTGGTTTAPTSTTTPTTEPTTGTPAECQTAADCQAPTCQAPTCEAGMCGTMNLAEGTPVDDLPGDCRETVCDGAGGTKEVPIDDPPAQAAGDCKVVGCLQGQVEYTPADDDLPNDDNDCTIDSCMAGQPVFAAKPMHSPCGPMGANFCHSDASCQACKEVTDACEDYGSEPHETQATAFSLGEITDADANGSFACGTVVGAGDVDWYTFSGVDAFLNMVDPSRTLVAENDAGRLCVYMQCDNGTTTVGCGANDTPDTAPLGQKGCCGLGTVSPSLNCTGLDDSAKVWIKVDNPEMQACVPYRLDYHF</sequence>
<dbReference type="EMBL" id="JAIRAU010000015">
    <property type="protein sequence ID" value="MBZ5710376.1"/>
    <property type="molecule type" value="Genomic_DNA"/>
</dbReference>
<name>A0ABS7TQ83_9BACT</name>
<evidence type="ECO:0000256" key="1">
    <source>
        <dbReference type="SAM" id="MobiDB-lite"/>
    </source>
</evidence>